<evidence type="ECO:0000313" key="3">
    <source>
        <dbReference type="Proteomes" id="UP000324748"/>
    </source>
</evidence>
<evidence type="ECO:0000313" key="2">
    <source>
        <dbReference type="EMBL" id="KAA1109027.1"/>
    </source>
</evidence>
<comment type="caution">
    <text evidence="2">The sequence shown here is derived from an EMBL/GenBank/DDBJ whole genome shotgun (WGS) entry which is preliminary data.</text>
</comment>
<organism evidence="2 3">
    <name type="scientific">Puccinia graminis f. sp. tritici</name>
    <dbReference type="NCBI Taxonomy" id="56615"/>
    <lineage>
        <taxon>Eukaryota</taxon>
        <taxon>Fungi</taxon>
        <taxon>Dikarya</taxon>
        <taxon>Basidiomycota</taxon>
        <taxon>Pucciniomycotina</taxon>
        <taxon>Pucciniomycetes</taxon>
        <taxon>Pucciniales</taxon>
        <taxon>Pucciniaceae</taxon>
        <taxon>Puccinia</taxon>
    </lineage>
</organism>
<feature type="region of interest" description="Disordered" evidence="1">
    <location>
        <begin position="157"/>
        <end position="250"/>
    </location>
</feature>
<feature type="compositionally biased region" description="Low complexity" evidence="1">
    <location>
        <begin position="159"/>
        <end position="168"/>
    </location>
</feature>
<dbReference type="Proteomes" id="UP000324748">
    <property type="component" value="Unassembled WGS sequence"/>
</dbReference>
<gene>
    <name evidence="2" type="ORF">PGT21_031608</name>
</gene>
<feature type="compositionally biased region" description="Polar residues" evidence="1">
    <location>
        <begin position="58"/>
        <end position="67"/>
    </location>
</feature>
<dbReference type="EMBL" id="VSWC01000028">
    <property type="protein sequence ID" value="KAA1109027.1"/>
    <property type="molecule type" value="Genomic_DNA"/>
</dbReference>
<feature type="compositionally biased region" description="Polar residues" evidence="1">
    <location>
        <begin position="204"/>
        <end position="229"/>
    </location>
</feature>
<accession>A0A5B0Q7A2</accession>
<protein>
    <submittedName>
        <fullName evidence="2">Uncharacterized protein</fullName>
    </submittedName>
</protein>
<feature type="compositionally biased region" description="Basic and acidic residues" evidence="1">
    <location>
        <begin position="189"/>
        <end position="203"/>
    </location>
</feature>
<sequence length="250" mass="27877">MNLSGVVGRTQSVPPNALASPIQEATNRRKPPASLPSRVIKEDFDAIAAAKELLKNQELTTAPTLPQHTEAEEGEEEDLEVVVNAAPLAIKCEKALSAGQLNVIELLQKSKQIYFNAKDTEEYELLPHLVKQTIETFRLVRSFMTWQETLAKLERDGDVQQQVQGVQDSQELEEQREKGCKTRQVSDQLEEKRDGKKKMEESHSSSASYDQVQRHSQPLNFPPVASTSRVPIPPTPSVLTSSKNSEIHNS</sequence>
<feature type="region of interest" description="Disordered" evidence="1">
    <location>
        <begin position="58"/>
        <end position="77"/>
    </location>
</feature>
<proteinExistence type="predicted"/>
<feature type="compositionally biased region" description="Polar residues" evidence="1">
    <location>
        <begin position="1"/>
        <end position="14"/>
    </location>
</feature>
<dbReference type="OrthoDB" id="10614143at2759"/>
<dbReference type="AlphaFoldDB" id="A0A5B0Q7A2"/>
<name>A0A5B0Q7A2_PUCGR</name>
<reference evidence="2 3" key="1">
    <citation type="submission" date="2019-05" db="EMBL/GenBank/DDBJ databases">
        <title>Emergence of the Ug99 lineage of the wheat stem rust pathogen through somatic hybridization.</title>
        <authorList>
            <person name="Li F."/>
            <person name="Upadhyaya N.M."/>
            <person name="Sperschneider J."/>
            <person name="Matny O."/>
            <person name="Nguyen-Phuc H."/>
            <person name="Mago R."/>
            <person name="Raley C."/>
            <person name="Miller M.E."/>
            <person name="Silverstein K.A.T."/>
            <person name="Henningsen E."/>
            <person name="Hirsch C.D."/>
            <person name="Visser B."/>
            <person name="Pretorius Z.A."/>
            <person name="Steffenson B.J."/>
            <person name="Schwessinger B."/>
            <person name="Dodds P.N."/>
            <person name="Figueroa M."/>
        </authorList>
    </citation>
    <scope>NUCLEOTIDE SEQUENCE [LARGE SCALE GENOMIC DNA]</scope>
    <source>
        <strain evidence="2">21-0</strain>
    </source>
</reference>
<keyword evidence="3" id="KW-1185">Reference proteome</keyword>
<feature type="region of interest" description="Disordered" evidence="1">
    <location>
        <begin position="1"/>
        <end position="36"/>
    </location>
</feature>
<evidence type="ECO:0000256" key="1">
    <source>
        <dbReference type="SAM" id="MobiDB-lite"/>
    </source>
</evidence>